<comment type="caution">
    <text evidence="1">The sequence shown here is derived from an EMBL/GenBank/DDBJ whole genome shotgun (WGS) entry which is preliminary data.</text>
</comment>
<evidence type="ECO:0000313" key="2">
    <source>
        <dbReference type="Proteomes" id="UP000572754"/>
    </source>
</evidence>
<protein>
    <submittedName>
        <fullName evidence="1">Transcription factor Zn C2H2</fullName>
    </submittedName>
</protein>
<sequence>MLLFIQNLHDPMDEVQWHTETALPMSIYTITHQCLLGFARIEESNDKLLLQTMIQPSKTVSPLDDEKRIKFDFPALRQNFLYWVQTTGALQPLSSLDEKLKGDDRLSEEVLIWLNVILYNLDRGHLRRCAIEMAHFSAQQPVVTGNDKSFRRDIIALIRDRFPAARQALCRELGESIAKRRKPLLQGAYPNPPLLDTMRSTLTLGTARDYVEYPPLPEVTEFETLVGPGLDIVPQKLPGVQCPFCLCELVLKKPGDDMLALWRHHVDEHIEPYTCVFQNCKESKRYFMHREEWATHMSINHDWLHRANARTWQCDTGHEDPISFEFRSQWMGHMQDYHPELTISGHFDERRESRRYTIRDFVVCPLCEQIPEDAKRMLETVKNGDYEEVRMFM</sequence>
<dbReference type="EMBL" id="JAAQPE010000010">
    <property type="protein sequence ID" value="KAF5691978.1"/>
    <property type="molecule type" value="Genomic_DNA"/>
</dbReference>
<keyword evidence="2" id="KW-1185">Reference proteome</keyword>
<evidence type="ECO:0000313" key="1">
    <source>
        <dbReference type="EMBL" id="KAF5691978.1"/>
    </source>
</evidence>
<dbReference type="AlphaFoldDB" id="A0A8H6CTT9"/>
<accession>A0A8H6CTT9</accession>
<reference evidence="2" key="1">
    <citation type="journal article" date="2020" name="BMC Genomics">
        <title>Correction to: Identification and distribution of gene clusters required for synthesis of sphingolipid metabolism inhibitors in diverse species of the filamentous fungus Fusarium.</title>
        <authorList>
            <person name="Kim H.S."/>
            <person name="Lohmar J.M."/>
            <person name="Busman M."/>
            <person name="Brown D.W."/>
            <person name="Naumann T.A."/>
            <person name="Divon H.H."/>
            <person name="Lysoe E."/>
            <person name="Uhlig S."/>
            <person name="Proctor R.H."/>
        </authorList>
    </citation>
    <scope>NUCLEOTIDE SEQUENCE [LARGE SCALE GENOMIC DNA]</scope>
    <source>
        <strain evidence="2">NRRL 25331</strain>
    </source>
</reference>
<name>A0A8H6CTT9_FUSCI</name>
<dbReference type="PANTHER" id="PTHR35391">
    <property type="entry name" value="C2H2-TYPE DOMAIN-CONTAINING PROTEIN-RELATED"/>
    <property type="match status" value="1"/>
</dbReference>
<organism evidence="1 2">
    <name type="scientific">Fusarium circinatum</name>
    <name type="common">Pitch canker fungus</name>
    <name type="synonym">Gibberella circinata</name>
    <dbReference type="NCBI Taxonomy" id="48490"/>
    <lineage>
        <taxon>Eukaryota</taxon>
        <taxon>Fungi</taxon>
        <taxon>Dikarya</taxon>
        <taxon>Ascomycota</taxon>
        <taxon>Pezizomycotina</taxon>
        <taxon>Sordariomycetes</taxon>
        <taxon>Hypocreomycetidae</taxon>
        <taxon>Hypocreales</taxon>
        <taxon>Nectriaceae</taxon>
        <taxon>Fusarium</taxon>
        <taxon>Fusarium fujikuroi species complex</taxon>
    </lineage>
</organism>
<gene>
    <name evidence="1" type="ORF">FCIRC_164</name>
</gene>
<dbReference type="Proteomes" id="UP000572754">
    <property type="component" value="Unassembled WGS sequence"/>
</dbReference>
<dbReference type="PANTHER" id="PTHR35391:SF5">
    <property type="entry name" value="DUF6590 DOMAIN-CONTAINING PROTEIN"/>
    <property type="match status" value="1"/>
</dbReference>
<reference evidence="1 2" key="2">
    <citation type="submission" date="2020-05" db="EMBL/GenBank/DDBJ databases">
        <title>Identification and distribution of gene clusters putatively required for synthesis of sphingolipid metabolism inhibitors in phylogenetically diverse species of the filamentous fungus Fusarium.</title>
        <authorList>
            <person name="Kim H.-S."/>
            <person name="Busman M."/>
            <person name="Brown D.W."/>
            <person name="Divon H."/>
            <person name="Uhlig S."/>
            <person name="Proctor R.H."/>
        </authorList>
    </citation>
    <scope>NUCLEOTIDE SEQUENCE [LARGE SCALE GENOMIC DNA]</scope>
    <source>
        <strain evidence="1 2">NRRL 25331</strain>
    </source>
</reference>
<proteinExistence type="predicted"/>